<dbReference type="InterPro" id="IPR046347">
    <property type="entry name" value="bZIP_sf"/>
</dbReference>
<evidence type="ECO:0000313" key="3">
    <source>
        <dbReference type="EMBL" id="KAL3766889.1"/>
    </source>
</evidence>
<dbReference type="PROSITE" id="PS50217">
    <property type="entry name" value="BZIP"/>
    <property type="match status" value="1"/>
</dbReference>
<protein>
    <recommendedName>
        <fullName evidence="2">BZIP domain-containing protein</fullName>
    </recommendedName>
</protein>
<evidence type="ECO:0000256" key="1">
    <source>
        <dbReference type="SAM" id="MobiDB-lite"/>
    </source>
</evidence>
<keyword evidence="4" id="KW-1185">Reference proteome</keyword>
<dbReference type="PROSITE" id="PS00036">
    <property type="entry name" value="BZIP_BASIC"/>
    <property type="match status" value="1"/>
</dbReference>
<feature type="compositionally biased region" description="Basic and acidic residues" evidence="1">
    <location>
        <begin position="84"/>
        <end position="94"/>
    </location>
</feature>
<dbReference type="AlphaFoldDB" id="A0ABD3MUL3"/>
<dbReference type="Gene3D" id="1.20.5.170">
    <property type="match status" value="1"/>
</dbReference>
<feature type="region of interest" description="Disordered" evidence="1">
    <location>
        <begin position="265"/>
        <end position="284"/>
    </location>
</feature>
<proteinExistence type="predicted"/>
<dbReference type="InterPro" id="IPR004827">
    <property type="entry name" value="bZIP"/>
</dbReference>
<feature type="region of interest" description="Disordered" evidence="1">
    <location>
        <begin position="45"/>
        <end position="95"/>
    </location>
</feature>
<evidence type="ECO:0000313" key="4">
    <source>
        <dbReference type="Proteomes" id="UP001530293"/>
    </source>
</evidence>
<organism evidence="3 4">
    <name type="scientific">Discostella pseudostelligera</name>
    <dbReference type="NCBI Taxonomy" id="259834"/>
    <lineage>
        <taxon>Eukaryota</taxon>
        <taxon>Sar</taxon>
        <taxon>Stramenopiles</taxon>
        <taxon>Ochrophyta</taxon>
        <taxon>Bacillariophyta</taxon>
        <taxon>Coscinodiscophyceae</taxon>
        <taxon>Thalassiosirophycidae</taxon>
        <taxon>Stephanodiscales</taxon>
        <taxon>Stephanodiscaceae</taxon>
        <taxon>Discostella</taxon>
    </lineage>
</organism>
<name>A0ABD3MUL3_9STRA</name>
<dbReference type="Pfam" id="PF00170">
    <property type="entry name" value="bZIP_1"/>
    <property type="match status" value="1"/>
</dbReference>
<gene>
    <name evidence="3" type="ORF">ACHAWU_007979</name>
</gene>
<dbReference type="SUPFAM" id="SSF57959">
    <property type="entry name" value="Leucine zipper domain"/>
    <property type="match status" value="1"/>
</dbReference>
<feature type="domain" description="BZIP" evidence="2">
    <location>
        <begin position="85"/>
        <end position="138"/>
    </location>
</feature>
<sequence length="371" mass="39103">MKALMDAVATVSGGPTPFPLSQPFPNLHPATAFGFADTMVLANNQGGPLRKRNHGSALSTKGAATAEAKKAKTSITSASSTNEDESKRVKRLEQNRTAAIESRRRKKHMVEELQRSVQYFSRANSALKSQNAELESQLLLAKHKILSKGSSDDVAASATTKITLPNTPASTEIKAPLENNTKPAAKQLGSLLTSAPHDKDMEEQARQAQFAATQALYKSMGYPAGAARIAASTFSQFVGHTGIAPGLSPAATTSSELVRPTKRNTVTTPVLPPSIPTDTNSSKIESDGDAYIEALNQFAMQQAAAANAAAAAATAAIQAVNIHNQLKQNGGAFSTSSSIPPTLPSFPFSIPNTDMTSWPFQNASSPMSKKE</sequence>
<evidence type="ECO:0000259" key="2">
    <source>
        <dbReference type="PROSITE" id="PS50217"/>
    </source>
</evidence>
<reference evidence="3 4" key="1">
    <citation type="submission" date="2024-10" db="EMBL/GenBank/DDBJ databases">
        <title>Updated reference genomes for cyclostephanoid diatoms.</title>
        <authorList>
            <person name="Roberts W.R."/>
            <person name="Alverson A.J."/>
        </authorList>
    </citation>
    <scope>NUCLEOTIDE SEQUENCE [LARGE SCALE GENOMIC DNA]</scope>
    <source>
        <strain evidence="3 4">AJA232-27</strain>
    </source>
</reference>
<accession>A0ABD3MUL3</accession>
<dbReference type="Proteomes" id="UP001530293">
    <property type="component" value="Unassembled WGS sequence"/>
</dbReference>
<dbReference type="SMART" id="SM00338">
    <property type="entry name" value="BRLZ"/>
    <property type="match status" value="1"/>
</dbReference>
<dbReference type="EMBL" id="JALLBG020000079">
    <property type="protein sequence ID" value="KAL3766889.1"/>
    <property type="molecule type" value="Genomic_DNA"/>
</dbReference>
<dbReference type="CDD" id="cd14687">
    <property type="entry name" value="bZIP_ATF2"/>
    <property type="match status" value="1"/>
</dbReference>
<comment type="caution">
    <text evidence="3">The sequence shown here is derived from an EMBL/GenBank/DDBJ whole genome shotgun (WGS) entry which is preliminary data.</text>
</comment>